<reference evidence="1 2" key="1">
    <citation type="journal article" date="2021" name="BMC Genomics">
        <title>Datura genome reveals duplications of psychoactive alkaloid biosynthetic genes and high mutation rate following tissue culture.</title>
        <authorList>
            <person name="Rajewski A."/>
            <person name="Carter-House D."/>
            <person name="Stajich J."/>
            <person name="Litt A."/>
        </authorList>
    </citation>
    <scope>NUCLEOTIDE SEQUENCE [LARGE SCALE GENOMIC DNA]</scope>
    <source>
        <strain evidence="1">AR-01</strain>
    </source>
</reference>
<accession>A0ABS8WPR8</accession>
<dbReference type="Proteomes" id="UP000823775">
    <property type="component" value="Unassembled WGS sequence"/>
</dbReference>
<dbReference type="EMBL" id="JACEIK010010034">
    <property type="protein sequence ID" value="MCE3214894.1"/>
    <property type="molecule type" value="Genomic_DNA"/>
</dbReference>
<gene>
    <name evidence="1" type="ORF">HAX54_000221</name>
</gene>
<evidence type="ECO:0000313" key="2">
    <source>
        <dbReference type="Proteomes" id="UP000823775"/>
    </source>
</evidence>
<comment type="caution">
    <text evidence="1">The sequence shown here is derived from an EMBL/GenBank/DDBJ whole genome shotgun (WGS) entry which is preliminary data.</text>
</comment>
<keyword evidence="2" id="KW-1185">Reference proteome</keyword>
<organism evidence="1 2">
    <name type="scientific">Datura stramonium</name>
    <name type="common">Jimsonweed</name>
    <name type="synonym">Common thornapple</name>
    <dbReference type="NCBI Taxonomy" id="4076"/>
    <lineage>
        <taxon>Eukaryota</taxon>
        <taxon>Viridiplantae</taxon>
        <taxon>Streptophyta</taxon>
        <taxon>Embryophyta</taxon>
        <taxon>Tracheophyta</taxon>
        <taxon>Spermatophyta</taxon>
        <taxon>Magnoliopsida</taxon>
        <taxon>eudicotyledons</taxon>
        <taxon>Gunneridae</taxon>
        <taxon>Pentapetalae</taxon>
        <taxon>asterids</taxon>
        <taxon>lamiids</taxon>
        <taxon>Solanales</taxon>
        <taxon>Solanaceae</taxon>
        <taxon>Solanoideae</taxon>
        <taxon>Datureae</taxon>
        <taxon>Datura</taxon>
    </lineage>
</organism>
<proteinExistence type="predicted"/>
<name>A0ABS8WPR8_DATST</name>
<protein>
    <submittedName>
        <fullName evidence="1">Uncharacterized protein</fullName>
    </submittedName>
</protein>
<sequence>MIIKLYTDNDYDRCHEISNGCHEEIWLFQECLDYLKALITLCGIIINGTRTGFSLLPVVLNERPLSPFLFIIGNESNRFKNRLSRRSTPQTGNIKVNTDGSFLSETGRAGIREIARDRNGEMVMHSIPVIYTSVSTWPKHWQQSLVGNGVANKA</sequence>
<evidence type="ECO:0000313" key="1">
    <source>
        <dbReference type="EMBL" id="MCE3214894.1"/>
    </source>
</evidence>